<keyword evidence="3" id="KW-1185">Reference proteome</keyword>
<sequence>MKGIGCFVIVMCLLALGVAQHKRWPEDDCHLIRCFVNECHVTKCRNFPDAECRARCACFARFFWRGHDSKRVIVFNEINAVVTVEIK</sequence>
<evidence type="ECO:0000313" key="2">
    <source>
        <dbReference type="EMBL" id="CAI9738667.1"/>
    </source>
</evidence>
<dbReference type="EMBL" id="OX597834">
    <property type="protein sequence ID" value="CAI9738667.1"/>
    <property type="molecule type" value="Genomic_DNA"/>
</dbReference>
<proteinExistence type="predicted"/>
<keyword evidence="1" id="KW-0732">Signal</keyword>
<feature type="signal peptide" evidence="1">
    <location>
        <begin position="1"/>
        <end position="19"/>
    </location>
</feature>
<gene>
    <name evidence="2" type="ORF">OCTVUL_1B003870</name>
</gene>
<name>A0AA36FIB3_OCTVU</name>
<dbReference type="AlphaFoldDB" id="A0AA36FIB3"/>
<feature type="chain" id="PRO_5041403183" evidence="1">
    <location>
        <begin position="20"/>
        <end position="87"/>
    </location>
</feature>
<evidence type="ECO:0000256" key="1">
    <source>
        <dbReference type="SAM" id="SignalP"/>
    </source>
</evidence>
<organism evidence="2 3">
    <name type="scientific">Octopus vulgaris</name>
    <name type="common">Common octopus</name>
    <dbReference type="NCBI Taxonomy" id="6645"/>
    <lineage>
        <taxon>Eukaryota</taxon>
        <taxon>Metazoa</taxon>
        <taxon>Spiralia</taxon>
        <taxon>Lophotrochozoa</taxon>
        <taxon>Mollusca</taxon>
        <taxon>Cephalopoda</taxon>
        <taxon>Coleoidea</taxon>
        <taxon>Octopodiformes</taxon>
        <taxon>Octopoda</taxon>
        <taxon>Incirrata</taxon>
        <taxon>Octopodidae</taxon>
        <taxon>Octopus</taxon>
    </lineage>
</organism>
<evidence type="ECO:0000313" key="3">
    <source>
        <dbReference type="Proteomes" id="UP001162480"/>
    </source>
</evidence>
<protein>
    <submittedName>
        <fullName evidence="2">Uncharacterized protein</fullName>
    </submittedName>
</protein>
<reference evidence="2" key="1">
    <citation type="submission" date="2023-08" db="EMBL/GenBank/DDBJ databases">
        <authorList>
            <person name="Alioto T."/>
            <person name="Alioto T."/>
            <person name="Gomez Garrido J."/>
        </authorList>
    </citation>
    <scope>NUCLEOTIDE SEQUENCE</scope>
</reference>
<accession>A0AA36FIB3</accession>
<dbReference type="Proteomes" id="UP001162480">
    <property type="component" value="Chromosome 21"/>
</dbReference>